<feature type="compositionally biased region" description="Basic residues" evidence="5">
    <location>
        <begin position="182"/>
        <end position="192"/>
    </location>
</feature>
<dbReference type="SUPFAM" id="SSF54001">
    <property type="entry name" value="Cysteine proteinases"/>
    <property type="match status" value="1"/>
</dbReference>
<feature type="compositionally biased region" description="Basic and acidic residues" evidence="5">
    <location>
        <begin position="204"/>
        <end position="214"/>
    </location>
</feature>
<keyword evidence="2" id="KW-0645">Protease</keyword>
<comment type="caution">
    <text evidence="7">The sequence shown here is derived from an EMBL/GenBank/DDBJ whole genome shotgun (WGS) entry which is preliminary data.</text>
</comment>
<reference evidence="8" key="1">
    <citation type="journal article" date="2018" name="Nat. Plants">
        <title>Whole-genome landscape of Medicago truncatula symbiotic genes.</title>
        <authorList>
            <person name="Pecrix Y."/>
            <person name="Staton S.E."/>
            <person name="Sallet E."/>
            <person name="Lelandais-Briere C."/>
            <person name="Moreau S."/>
            <person name="Carrere S."/>
            <person name="Blein T."/>
            <person name="Jardinaud M.F."/>
            <person name="Latrasse D."/>
            <person name="Zouine M."/>
            <person name="Zahm M."/>
            <person name="Kreplak J."/>
            <person name="Mayjonade B."/>
            <person name="Satge C."/>
            <person name="Perez M."/>
            <person name="Cauet S."/>
            <person name="Marande W."/>
            <person name="Chantry-Darmon C."/>
            <person name="Lopez-Roques C."/>
            <person name="Bouchez O."/>
            <person name="Berard A."/>
            <person name="Debelle F."/>
            <person name="Munos S."/>
            <person name="Bendahmane A."/>
            <person name="Berges H."/>
            <person name="Niebel A."/>
            <person name="Buitink J."/>
            <person name="Frugier F."/>
            <person name="Benhamed M."/>
            <person name="Crespi M."/>
            <person name="Gouzy J."/>
            <person name="Gamas P."/>
        </authorList>
    </citation>
    <scope>NUCLEOTIDE SEQUENCE [LARGE SCALE GENOMIC DNA]</scope>
    <source>
        <strain evidence="8">cv. Jemalong A17</strain>
    </source>
</reference>
<evidence type="ECO:0000313" key="7">
    <source>
        <dbReference type="EMBL" id="RHN41367.1"/>
    </source>
</evidence>
<name>A0A396GRP8_MEDTR</name>
<feature type="region of interest" description="Disordered" evidence="5">
    <location>
        <begin position="174"/>
        <end position="216"/>
    </location>
</feature>
<keyword evidence="4" id="KW-0788">Thiol protease</keyword>
<dbReference type="Gramene" id="rna47683">
    <property type="protein sequence ID" value="RHN41367.1"/>
    <property type="gene ID" value="gene47683"/>
</dbReference>
<accession>A0A396GRP8</accession>
<dbReference type="OrthoDB" id="442460at2759"/>
<evidence type="ECO:0000313" key="8">
    <source>
        <dbReference type="Proteomes" id="UP000265566"/>
    </source>
</evidence>
<dbReference type="GO" id="GO:0006508">
    <property type="term" value="P:proteolysis"/>
    <property type="evidence" value="ECO:0007669"/>
    <property type="project" value="UniProtKB-KW"/>
</dbReference>
<dbReference type="PANTHER" id="PTHR46915">
    <property type="entry name" value="UBIQUITIN-LIKE PROTEASE 4-RELATED"/>
    <property type="match status" value="1"/>
</dbReference>
<comment type="similarity">
    <text evidence="1">Belongs to the peptidase C48 family.</text>
</comment>
<dbReference type="Proteomes" id="UP000265566">
    <property type="component" value="Chromosome 8"/>
</dbReference>
<evidence type="ECO:0000256" key="1">
    <source>
        <dbReference type="ARBA" id="ARBA00005234"/>
    </source>
</evidence>
<dbReference type="Gene3D" id="1.10.418.20">
    <property type="match status" value="1"/>
</dbReference>
<dbReference type="GO" id="GO:0008234">
    <property type="term" value="F:cysteine-type peptidase activity"/>
    <property type="evidence" value="ECO:0007669"/>
    <property type="project" value="UniProtKB-KW"/>
</dbReference>
<feature type="region of interest" description="Disordered" evidence="5">
    <location>
        <begin position="233"/>
        <end position="286"/>
    </location>
</feature>
<keyword evidence="3 7" id="KW-0378">Hydrolase</keyword>
<dbReference type="EMBL" id="PSQE01000008">
    <property type="protein sequence ID" value="RHN41367.1"/>
    <property type="molecule type" value="Genomic_DNA"/>
</dbReference>
<feature type="compositionally biased region" description="Acidic residues" evidence="5">
    <location>
        <begin position="262"/>
        <end position="279"/>
    </location>
</feature>
<evidence type="ECO:0000256" key="3">
    <source>
        <dbReference type="ARBA" id="ARBA00022801"/>
    </source>
</evidence>
<dbReference type="Gene3D" id="3.30.310.130">
    <property type="entry name" value="Ubiquitin-related"/>
    <property type="match status" value="1"/>
</dbReference>
<sequence>MEQKQKGPLPLNLDALVDNTPAAELVVKPSVTVVPDQEPAPFIDGLDRLRDYELEEHIKRKKNLLETSGKKLPDKGAKLRATIKSYEDEVHRRKVNPRPQVQKVIDVDQKPRQATSSSAVGVSNYSRQENLPFRPQSEASLASNIMNKRDNNTNCTDVDAFSNEMPHFKHCNNQTVRLNREPKRRKRHRSSTRKLPYQCPNKLSKRDTFNDNKRFRSNSTLSLQNIARNLQRQISKDKGAFQTSQSDGSRSRKGQVQPIVLDVDDDDEDDIEDDEDDSEDPHILDKTENKVPEYLKEAKVYFPSRDDPECVEICYNDMECLAPEGYLTSTIMNFYIRYLQQQVSLTTSDCHFFNTYFYKKLKEAVSCKESNRETIFSKFRRWWKGVNLFEKAYVLIPIHQDLHWSLIIICIPDKDDESGPIILHLDSLGLHSSRSVFDNIKRYLIEEKNYLSRECASSDVPMADRIWKSLSRRIETQVIAVPQQKNEYDCGLFVLYFIERFIGEAPERLKKKDLTNNQRFGKRWFKPEEASSLRVKIHKLLVAELRNSIKPDGITESSPSSPGAATECVETAKAESSLSSAGAATECVETAKTESSPSSAGAATECVETAKTESSPSSAGAAIECVEIAKTESSLSSAGVATECVETAKDSSIEDGIMSCNSDIIE</sequence>
<dbReference type="AlphaFoldDB" id="A0A396GRP8"/>
<dbReference type="InterPro" id="IPR003653">
    <property type="entry name" value="Peptidase_C48_C"/>
</dbReference>
<dbReference type="EC" id="3.4.22.68" evidence="7"/>
<dbReference type="InterPro" id="IPR038765">
    <property type="entry name" value="Papain-like_cys_pep_sf"/>
</dbReference>
<feature type="domain" description="Ubiquitin-like protease family profile" evidence="6">
    <location>
        <begin position="311"/>
        <end position="501"/>
    </location>
</feature>
<evidence type="ECO:0000256" key="2">
    <source>
        <dbReference type="ARBA" id="ARBA00022670"/>
    </source>
</evidence>
<dbReference type="PANTHER" id="PTHR46915:SF2">
    <property type="entry name" value="UBIQUITIN-LIKE PROTEASE 4"/>
    <property type="match status" value="1"/>
</dbReference>
<dbReference type="PROSITE" id="PS50600">
    <property type="entry name" value="ULP_PROTEASE"/>
    <property type="match status" value="1"/>
</dbReference>
<evidence type="ECO:0000256" key="5">
    <source>
        <dbReference type="SAM" id="MobiDB-lite"/>
    </source>
</evidence>
<protein>
    <submittedName>
        <fullName evidence="7">Putative Ulp1 peptidase</fullName>
        <ecNumber evidence="7">3.4.22.68</ecNumber>
    </submittedName>
</protein>
<evidence type="ECO:0000256" key="4">
    <source>
        <dbReference type="ARBA" id="ARBA00022807"/>
    </source>
</evidence>
<evidence type="ECO:0000259" key="6">
    <source>
        <dbReference type="PROSITE" id="PS50600"/>
    </source>
</evidence>
<organism evidence="7 8">
    <name type="scientific">Medicago truncatula</name>
    <name type="common">Barrel medic</name>
    <name type="synonym">Medicago tribuloides</name>
    <dbReference type="NCBI Taxonomy" id="3880"/>
    <lineage>
        <taxon>Eukaryota</taxon>
        <taxon>Viridiplantae</taxon>
        <taxon>Streptophyta</taxon>
        <taxon>Embryophyta</taxon>
        <taxon>Tracheophyta</taxon>
        <taxon>Spermatophyta</taxon>
        <taxon>Magnoliopsida</taxon>
        <taxon>eudicotyledons</taxon>
        <taxon>Gunneridae</taxon>
        <taxon>Pentapetalae</taxon>
        <taxon>rosids</taxon>
        <taxon>fabids</taxon>
        <taxon>Fabales</taxon>
        <taxon>Fabaceae</taxon>
        <taxon>Papilionoideae</taxon>
        <taxon>50 kb inversion clade</taxon>
        <taxon>NPAAA clade</taxon>
        <taxon>Hologalegina</taxon>
        <taxon>IRL clade</taxon>
        <taxon>Trifolieae</taxon>
        <taxon>Medicago</taxon>
    </lineage>
</organism>
<dbReference type="Pfam" id="PF02902">
    <property type="entry name" value="Peptidase_C48"/>
    <property type="match status" value="1"/>
</dbReference>
<proteinExistence type="inferred from homology"/>
<dbReference type="GO" id="GO:0016926">
    <property type="term" value="P:protein desumoylation"/>
    <property type="evidence" value="ECO:0007669"/>
    <property type="project" value="UniProtKB-ARBA"/>
</dbReference>
<gene>
    <name evidence="7" type="ORF">MtrunA17_Chr8g0365341</name>
</gene>